<dbReference type="InterPro" id="IPR056146">
    <property type="entry name" value="DUF7729"/>
</dbReference>
<dbReference type="Pfam" id="PF24855">
    <property type="entry name" value="DUF7729"/>
    <property type="match status" value="1"/>
</dbReference>
<comment type="caution">
    <text evidence="3">The sequence shown here is derived from an EMBL/GenBank/DDBJ whole genome shotgun (WGS) entry which is preliminary data.</text>
</comment>
<evidence type="ECO:0000256" key="1">
    <source>
        <dbReference type="SAM" id="SignalP"/>
    </source>
</evidence>
<protein>
    <recommendedName>
        <fullName evidence="2">DUF7729 domain-containing protein</fullName>
    </recommendedName>
</protein>
<feature type="signal peptide" evidence="1">
    <location>
        <begin position="1"/>
        <end position="16"/>
    </location>
</feature>
<reference evidence="3" key="1">
    <citation type="submission" date="2020-11" db="EMBL/GenBank/DDBJ databases">
        <authorList>
            <consortium name="DOE Joint Genome Institute"/>
            <person name="Ahrendt S."/>
            <person name="Riley R."/>
            <person name="Andreopoulos W."/>
            <person name="Labutti K."/>
            <person name="Pangilinan J."/>
            <person name="Ruiz-Duenas F.J."/>
            <person name="Barrasa J.M."/>
            <person name="Sanchez-Garcia M."/>
            <person name="Camarero S."/>
            <person name="Miyauchi S."/>
            <person name="Serrano A."/>
            <person name="Linde D."/>
            <person name="Babiker R."/>
            <person name="Drula E."/>
            <person name="Ayuso-Fernandez I."/>
            <person name="Pacheco R."/>
            <person name="Padilla G."/>
            <person name="Ferreira P."/>
            <person name="Barriuso J."/>
            <person name="Kellner H."/>
            <person name="Castanera R."/>
            <person name="Alfaro M."/>
            <person name="Ramirez L."/>
            <person name="Pisabarro A.G."/>
            <person name="Kuo A."/>
            <person name="Tritt A."/>
            <person name="Lipzen A."/>
            <person name="He G."/>
            <person name="Yan M."/>
            <person name="Ng V."/>
            <person name="Cullen D."/>
            <person name="Martin F."/>
            <person name="Rosso M.-N."/>
            <person name="Henrissat B."/>
            <person name="Hibbett D."/>
            <person name="Martinez A.T."/>
            <person name="Grigoriev I.V."/>
        </authorList>
    </citation>
    <scope>NUCLEOTIDE SEQUENCE</scope>
    <source>
        <strain evidence="3">MF-IS2</strain>
    </source>
</reference>
<evidence type="ECO:0000259" key="2">
    <source>
        <dbReference type="Pfam" id="PF24855"/>
    </source>
</evidence>
<organism evidence="3 4">
    <name type="scientific">Macrolepiota fuliginosa MF-IS2</name>
    <dbReference type="NCBI Taxonomy" id="1400762"/>
    <lineage>
        <taxon>Eukaryota</taxon>
        <taxon>Fungi</taxon>
        <taxon>Dikarya</taxon>
        <taxon>Basidiomycota</taxon>
        <taxon>Agaricomycotina</taxon>
        <taxon>Agaricomycetes</taxon>
        <taxon>Agaricomycetidae</taxon>
        <taxon>Agaricales</taxon>
        <taxon>Agaricineae</taxon>
        <taxon>Agaricaceae</taxon>
        <taxon>Macrolepiota</taxon>
    </lineage>
</organism>
<feature type="chain" id="PRO_5040352547" description="DUF7729 domain-containing protein" evidence="1">
    <location>
        <begin position="17"/>
        <end position="322"/>
    </location>
</feature>
<keyword evidence="1" id="KW-0732">Signal</keyword>
<evidence type="ECO:0000313" key="3">
    <source>
        <dbReference type="EMBL" id="KAF9450760.1"/>
    </source>
</evidence>
<keyword evidence="4" id="KW-1185">Reference proteome</keyword>
<proteinExistence type="predicted"/>
<feature type="domain" description="DUF7729" evidence="2">
    <location>
        <begin position="34"/>
        <end position="153"/>
    </location>
</feature>
<name>A0A9P6C6D9_9AGAR</name>
<accession>A0A9P6C6D9</accession>
<sequence>MKTLAVISLFATSALAQSAAPQPSGNPLIPSGISSGCSDFINAFNSDSSLTSCTKSLIQATQNFGPGGSAGSSPTKAQITTAVDSICTGSASSACPDSLIRGKLTDFYAACSDELTSTPNTQIRDMYDVLYVLTPLKAAICSKDDSSNYCLLADSNGTSSGIQGALASAAGVDLSQIQNSLSYPSSSGPLSSRAEDPVVANLTTFRASNLAFLFREPQMDPSILCTTCTRNVLTGYFNFESDSDVLYAPGLSNSLLLGGQNELVGSIQQKCGANFLNGAVQAAGGIKQGQFGSGAVKGVSDRFSCLVAVVAGALTVAISSLL</sequence>
<dbReference type="EMBL" id="MU151098">
    <property type="protein sequence ID" value="KAF9450760.1"/>
    <property type="molecule type" value="Genomic_DNA"/>
</dbReference>
<evidence type="ECO:0000313" key="4">
    <source>
        <dbReference type="Proteomes" id="UP000807342"/>
    </source>
</evidence>
<dbReference type="Proteomes" id="UP000807342">
    <property type="component" value="Unassembled WGS sequence"/>
</dbReference>
<dbReference type="OrthoDB" id="5588482at2759"/>
<gene>
    <name evidence="3" type="ORF">P691DRAFT_664722</name>
</gene>
<dbReference type="AlphaFoldDB" id="A0A9P6C6D9"/>